<evidence type="ECO:0000256" key="2">
    <source>
        <dbReference type="SAM" id="Phobius"/>
    </source>
</evidence>
<dbReference type="PANTHER" id="PTHR36721:SF1">
    <property type="entry name" value="OS04G0446401 PROTEIN"/>
    <property type="match status" value="1"/>
</dbReference>
<reference evidence="6" key="2">
    <citation type="submission" date="2025-04" db="UniProtKB">
        <authorList>
            <consortium name="RefSeq"/>
        </authorList>
    </citation>
    <scope>IDENTIFICATION</scope>
</reference>
<dbReference type="RefSeq" id="XP_008463997.1">
    <property type="nucleotide sequence ID" value="XM_008465775.2"/>
</dbReference>
<evidence type="ECO:0000256" key="1">
    <source>
        <dbReference type="SAM" id="MobiDB-lite"/>
    </source>
</evidence>
<feature type="chain" id="PRO_5044565701" evidence="3">
    <location>
        <begin position="27"/>
        <end position="170"/>
    </location>
</feature>
<feature type="region of interest" description="Disordered" evidence="1">
    <location>
        <begin position="27"/>
        <end position="125"/>
    </location>
</feature>
<dbReference type="AlphaFoldDB" id="A0A1S3CKG6"/>
<dbReference type="Gramene" id="MELO3C025805.2.1">
    <property type="protein sequence ID" value="MELO3C025805.2.1"/>
    <property type="gene ID" value="MELO3C025805.2"/>
</dbReference>
<evidence type="ECO:0000313" key="4">
    <source>
        <dbReference type="EnsemblPlants" id="MELO3C025805.2.1"/>
    </source>
</evidence>
<dbReference type="eggNOG" id="ENOG502S1D8">
    <property type="taxonomic scope" value="Eukaryota"/>
</dbReference>
<protein>
    <submittedName>
        <fullName evidence="6">Leucine-rich repeat extensin-like protein 3</fullName>
    </submittedName>
</protein>
<dbReference type="EnsemblPlants" id="MELO3C025805.2.1">
    <property type="protein sequence ID" value="MELO3C025805.2.1"/>
    <property type="gene ID" value="MELO3C025805.2"/>
</dbReference>
<name>A0A1S3CKG6_CUCME</name>
<feature type="signal peptide" evidence="3">
    <location>
        <begin position="1"/>
        <end position="26"/>
    </location>
</feature>
<accession>A0A1S3CKG6</accession>
<keyword evidence="5" id="KW-1185">Reference proteome</keyword>
<proteinExistence type="predicted"/>
<keyword evidence="3" id="KW-0732">Signal</keyword>
<evidence type="ECO:0000256" key="3">
    <source>
        <dbReference type="SAM" id="SignalP"/>
    </source>
</evidence>
<dbReference type="Proteomes" id="UP001652600">
    <property type="component" value="Chromosome 4"/>
</dbReference>
<keyword evidence="2" id="KW-1133">Transmembrane helix</keyword>
<dbReference type="KEGG" id="cmo:103501988"/>
<keyword evidence="2" id="KW-0472">Membrane</keyword>
<gene>
    <name evidence="6" type="primary">LOC103501988</name>
    <name evidence="4" type="synonym">103501988</name>
</gene>
<dbReference type="PANTHER" id="PTHR36721">
    <property type="entry name" value="PROLINE-RICH FAMILY PROTEIN"/>
    <property type="match status" value="1"/>
</dbReference>
<dbReference type="PRINTS" id="PR01217">
    <property type="entry name" value="PRICHEXTENSN"/>
</dbReference>
<dbReference type="OrthoDB" id="1740027at2759"/>
<reference evidence="4" key="1">
    <citation type="submission" date="2023-03" db="UniProtKB">
        <authorList>
            <consortium name="EnsemblPlants"/>
        </authorList>
    </citation>
    <scope>IDENTIFICATION</scope>
</reference>
<feature type="compositionally biased region" description="Polar residues" evidence="1">
    <location>
        <begin position="116"/>
        <end position="125"/>
    </location>
</feature>
<dbReference type="GeneID" id="103501988"/>
<feature type="compositionally biased region" description="Pro residues" evidence="1">
    <location>
        <begin position="36"/>
        <end position="87"/>
    </location>
</feature>
<keyword evidence="2" id="KW-0812">Transmembrane</keyword>
<sequence>MERPLTTLIFVISGFAFSVLSLLVESQTPDEANPTLSPPMPSPPPPSPSPPPPPLPPPPPPPPPPPRIISPPPSPSPPPFSPSPPPPPHRHRRSPPPPLASSMERKKKRPPVPPKNINTNQASKRSLNKGKKVGLFFVGIAAVLQICVVGFLVFKRRQLLRVKDRYEGFS</sequence>
<evidence type="ECO:0000313" key="6">
    <source>
        <dbReference type="RefSeq" id="XP_008463997.1"/>
    </source>
</evidence>
<evidence type="ECO:0000313" key="5">
    <source>
        <dbReference type="Proteomes" id="UP001652600"/>
    </source>
</evidence>
<feature type="transmembrane region" description="Helical" evidence="2">
    <location>
        <begin position="133"/>
        <end position="154"/>
    </location>
</feature>
<dbReference type="InParanoid" id="A0A1S3CKG6"/>
<organism evidence="5 6">
    <name type="scientific">Cucumis melo</name>
    <name type="common">Muskmelon</name>
    <dbReference type="NCBI Taxonomy" id="3656"/>
    <lineage>
        <taxon>Eukaryota</taxon>
        <taxon>Viridiplantae</taxon>
        <taxon>Streptophyta</taxon>
        <taxon>Embryophyta</taxon>
        <taxon>Tracheophyta</taxon>
        <taxon>Spermatophyta</taxon>
        <taxon>Magnoliopsida</taxon>
        <taxon>eudicotyledons</taxon>
        <taxon>Gunneridae</taxon>
        <taxon>Pentapetalae</taxon>
        <taxon>rosids</taxon>
        <taxon>fabids</taxon>
        <taxon>Cucurbitales</taxon>
        <taxon>Cucurbitaceae</taxon>
        <taxon>Benincaseae</taxon>
        <taxon>Cucumis</taxon>
    </lineage>
</organism>